<keyword evidence="1" id="KW-0472">Membrane</keyword>
<dbReference type="VEuPathDB" id="VectorBase:GPPI013391"/>
<sequence length="181" mass="20380">MLKQQRNACLNTRNYSSIEGFDSEAADDNTNKALSDDYFVINYDRHKHVKHVSQKHIVIFSTHDQLPSRYKQDNNKKMQISKPTDDGAGLILPELAFFGASLFSLLVLALYSCIFINSMPNTCPGRYRESKKGVNGHNRSAAGLSYLRRKSHQLKLNASPEASQYCTKAFGTPYLGLEEIS</sequence>
<evidence type="ECO:0000313" key="2">
    <source>
        <dbReference type="EnsemblMetazoa" id="GPPI013391-PA"/>
    </source>
</evidence>
<reference evidence="3" key="1">
    <citation type="submission" date="2015-01" db="EMBL/GenBank/DDBJ databases">
        <authorList>
            <person name="Aksoy S."/>
            <person name="Warren W."/>
            <person name="Wilson R.K."/>
        </authorList>
    </citation>
    <scope>NUCLEOTIDE SEQUENCE [LARGE SCALE GENOMIC DNA]</scope>
    <source>
        <strain evidence="3">IAEA</strain>
    </source>
</reference>
<keyword evidence="3" id="KW-1185">Reference proteome</keyword>
<proteinExistence type="predicted"/>
<dbReference type="Proteomes" id="UP000092460">
    <property type="component" value="Unassembled WGS sequence"/>
</dbReference>
<accession>A0A1B0AYX0</accession>
<reference evidence="2" key="2">
    <citation type="submission" date="2020-05" db="UniProtKB">
        <authorList>
            <consortium name="EnsemblMetazoa"/>
        </authorList>
    </citation>
    <scope>IDENTIFICATION</scope>
    <source>
        <strain evidence="2">IAEA</strain>
    </source>
</reference>
<evidence type="ECO:0000313" key="3">
    <source>
        <dbReference type="Proteomes" id="UP000092460"/>
    </source>
</evidence>
<protein>
    <submittedName>
        <fullName evidence="2">Uncharacterized protein</fullName>
    </submittedName>
</protein>
<keyword evidence="1" id="KW-1133">Transmembrane helix</keyword>
<dbReference type="AlphaFoldDB" id="A0A1B0AYX0"/>
<feature type="transmembrane region" description="Helical" evidence="1">
    <location>
        <begin position="95"/>
        <end position="116"/>
    </location>
</feature>
<name>A0A1B0AYX0_9MUSC</name>
<evidence type="ECO:0000256" key="1">
    <source>
        <dbReference type="SAM" id="Phobius"/>
    </source>
</evidence>
<keyword evidence="1" id="KW-0812">Transmembrane</keyword>
<dbReference type="EMBL" id="JXJN01006028">
    <property type="status" value="NOT_ANNOTATED_CDS"/>
    <property type="molecule type" value="Genomic_DNA"/>
</dbReference>
<dbReference type="EnsemblMetazoa" id="GPPI013391-RA">
    <property type="protein sequence ID" value="GPPI013391-PA"/>
    <property type="gene ID" value="GPPI013391"/>
</dbReference>
<organism evidence="2 3">
    <name type="scientific">Glossina palpalis gambiensis</name>
    <dbReference type="NCBI Taxonomy" id="67801"/>
    <lineage>
        <taxon>Eukaryota</taxon>
        <taxon>Metazoa</taxon>
        <taxon>Ecdysozoa</taxon>
        <taxon>Arthropoda</taxon>
        <taxon>Hexapoda</taxon>
        <taxon>Insecta</taxon>
        <taxon>Pterygota</taxon>
        <taxon>Neoptera</taxon>
        <taxon>Endopterygota</taxon>
        <taxon>Diptera</taxon>
        <taxon>Brachycera</taxon>
        <taxon>Muscomorpha</taxon>
        <taxon>Hippoboscoidea</taxon>
        <taxon>Glossinidae</taxon>
        <taxon>Glossina</taxon>
    </lineage>
</organism>